<evidence type="ECO:0000313" key="3">
    <source>
        <dbReference type="Proteomes" id="UP000002279"/>
    </source>
</evidence>
<dbReference type="CDD" id="cd00038">
    <property type="entry name" value="CAP_ED"/>
    <property type="match status" value="1"/>
</dbReference>
<dbReference type="SUPFAM" id="SSF51206">
    <property type="entry name" value="cAMP-binding domain-like"/>
    <property type="match status" value="2"/>
</dbReference>
<dbReference type="Bgee" id="ENSOANG00000049646">
    <property type="expression patterns" value="Expressed in testis and 2 other cell types or tissues"/>
</dbReference>
<accession>A0A6I8NQT8</accession>
<evidence type="ECO:0000259" key="1">
    <source>
        <dbReference type="PROSITE" id="PS50042"/>
    </source>
</evidence>
<sequence length="538" mass="60707">MPISPVTLALFNKLSKDSNQAPPPRSIPKLKCSKQINYDQLDALCHIKGLRAIKNVYSTKEAHQNFMELYPKIFYKEKVVLPKICVSEAKRPTSEDAVLQDEVTPLEDVHDIAVHLRKIHGLKIGRVALTFKDKMEKLITILKKLPIHRSELEHAIVCKMMKLIPDIAAQITDEELKIISRSTCVETWMKGTTVIGNQGFYVILKGSVRSQLRSSKIVFGDWRPASSSESEKSLDSSSEDDSLSDYTNVNLKSVSSVCSTLGIGSSFGTLEVISGRKQRAVFAIITEDDCEILKICSKEYSSIKEEIARRERTSREQLIQKCPYYNNWPKLSLFELTSLIKWQQFPPGYAAAGAMTIVPVAAGAVLVKAGDIISFVGFIHSGYCKVFREIVGLVKHPPRKMGKKIRRVFLGKLHEKESFGEISVLLQVPFTCTIITGTEVELGIIDAQKILDLDWVTQKLMLQTAKATFGQLTQDEINWEYITKEKQREWQSFKDMVIKKTLFYNGIVPGFGKWTHLWVCKPNREGNSSTNKPLMDSN</sequence>
<dbReference type="PANTHER" id="PTHR23011">
    <property type="entry name" value="CYCLIC NUCLEOTIDE-BINDING DOMAIN CONTAINING PROTEIN"/>
    <property type="match status" value="1"/>
</dbReference>
<name>A0A6I8NQT8_ORNAN</name>
<dbReference type="PANTHER" id="PTHR23011:SF32">
    <property type="entry name" value="CYCLIC NUCLEOTIDE-BINDING DOMAIN-CONTAINING PROTEIN 1"/>
    <property type="match status" value="1"/>
</dbReference>
<dbReference type="InterPro" id="IPR000595">
    <property type="entry name" value="cNMP-bd_dom"/>
</dbReference>
<reference evidence="2 3" key="1">
    <citation type="journal article" date="2008" name="Nature">
        <title>Genome analysis of the platypus reveals unique signatures of evolution.</title>
        <authorList>
            <person name="Warren W.C."/>
            <person name="Hillier L.W."/>
            <person name="Marshall Graves J.A."/>
            <person name="Birney E."/>
            <person name="Ponting C.P."/>
            <person name="Grutzner F."/>
            <person name="Belov K."/>
            <person name="Miller W."/>
            <person name="Clarke L."/>
            <person name="Chinwalla A.T."/>
            <person name="Yang S.P."/>
            <person name="Heger A."/>
            <person name="Locke D.P."/>
            <person name="Miethke P."/>
            <person name="Waters P.D."/>
            <person name="Veyrunes F."/>
            <person name="Fulton L."/>
            <person name="Fulton B."/>
            <person name="Graves T."/>
            <person name="Wallis J."/>
            <person name="Puente X.S."/>
            <person name="Lopez-Otin C."/>
            <person name="Ordonez G.R."/>
            <person name="Eichler E.E."/>
            <person name="Chen L."/>
            <person name="Cheng Z."/>
            <person name="Deakin J.E."/>
            <person name="Alsop A."/>
            <person name="Thompson K."/>
            <person name="Kirby P."/>
            <person name="Papenfuss A.T."/>
            <person name="Wakefield M.J."/>
            <person name="Olender T."/>
            <person name="Lancet D."/>
            <person name="Huttley G.A."/>
            <person name="Smit A.F."/>
            <person name="Pask A."/>
            <person name="Temple-Smith P."/>
            <person name="Batzer M.A."/>
            <person name="Walker J.A."/>
            <person name="Konkel M.K."/>
            <person name="Harris R.S."/>
            <person name="Whittington C.M."/>
            <person name="Wong E.S."/>
            <person name="Gemmell N.J."/>
            <person name="Buschiazzo E."/>
            <person name="Vargas Jentzsch I.M."/>
            <person name="Merkel A."/>
            <person name="Schmitz J."/>
            <person name="Zemann A."/>
            <person name="Churakov G."/>
            <person name="Kriegs J.O."/>
            <person name="Brosius J."/>
            <person name="Murchison E.P."/>
            <person name="Sachidanandam R."/>
            <person name="Smith C."/>
            <person name="Hannon G.J."/>
            <person name="Tsend-Ayush E."/>
            <person name="McMillan D."/>
            <person name="Attenborough R."/>
            <person name="Rens W."/>
            <person name="Ferguson-Smith M."/>
            <person name="Lefevre C.M."/>
            <person name="Sharp J.A."/>
            <person name="Nicholas K.R."/>
            <person name="Ray D.A."/>
            <person name="Kube M."/>
            <person name="Reinhardt R."/>
            <person name="Pringle T.H."/>
            <person name="Taylor J."/>
            <person name="Jones R.C."/>
            <person name="Nixon B."/>
            <person name="Dacheux J.L."/>
            <person name="Niwa H."/>
            <person name="Sekita Y."/>
            <person name="Huang X."/>
            <person name="Stark A."/>
            <person name="Kheradpour P."/>
            <person name="Kellis M."/>
            <person name="Flicek P."/>
            <person name="Chen Y."/>
            <person name="Webber C."/>
            <person name="Hardison R."/>
            <person name="Nelson J."/>
            <person name="Hallsworth-Pepin K."/>
            <person name="Delehaunty K."/>
            <person name="Markovic C."/>
            <person name="Minx P."/>
            <person name="Feng Y."/>
            <person name="Kremitzki C."/>
            <person name="Mitreva M."/>
            <person name="Glasscock J."/>
            <person name="Wylie T."/>
            <person name="Wohldmann P."/>
            <person name="Thiru P."/>
            <person name="Nhan M.N."/>
            <person name="Pohl C.S."/>
            <person name="Smith S.M."/>
            <person name="Hou S."/>
            <person name="Nefedov M."/>
            <person name="de Jong P.J."/>
            <person name="Renfree M.B."/>
            <person name="Mardis E.R."/>
            <person name="Wilson R.K."/>
        </authorList>
    </citation>
    <scope>NUCLEOTIDE SEQUENCE [LARGE SCALE GENOMIC DNA]</scope>
    <source>
        <strain evidence="2 3">Glennie</strain>
    </source>
</reference>
<organism evidence="2 3">
    <name type="scientific">Ornithorhynchus anatinus</name>
    <name type="common">Duckbill platypus</name>
    <dbReference type="NCBI Taxonomy" id="9258"/>
    <lineage>
        <taxon>Eukaryota</taxon>
        <taxon>Metazoa</taxon>
        <taxon>Chordata</taxon>
        <taxon>Craniata</taxon>
        <taxon>Vertebrata</taxon>
        <taxon>Euteleostomi</taxon>
        <taxon>Mammalia</taxon>
        <taxon>Monotremata</taxon>
        <taxon>Ornithorhynchidae</taxon>
        <taxon>Ornithorhynchus</taxon>
    </lineage>
</organism>
<keyword evidence="3" id="KW-1185">Reference proteome</keyword>
<dbReference type="Gene3D" id="2.60.120.10">
    <property type="entry name" value="Jelly Rolls"/>
    <property type="match status" value="2"/>
</dbReference>
<dbReference type="InterPro" id="IPR014710">
    <property type="entry name" value="RmlC-like_jellyroll"/>
</dbReference>
<dbReference type="Ensembl" id="ENSOANT00000054851.1">
    <property type="protein sequence ID" value="ENSOANP00000043432.1"/>
    <property type="gene ID" value="ENSOANG00000049646.1"/>
</dbReference>
<dbReference type="InParanoid" id="A0A6I8NQT8"/>
<evidence type="ECO:0000313" key="2">
    <source>
        <dbReference type="Ensembl" id="ENSOANP00000043432.1"/>
    </source>
</evidence>
<proteinExistence type="predicted"/>
<dbReference type="OMA" id="HGGHILY"/>
<feature type="domain" description="Cyclic nucleotide-binding" evidence="1">
    <location>
        <begin position="324"/>
        <end position="453"/>
    </location>
</feature>
<gene>
    <name evidence="2" type="primary">CNBD1</name>
</gene>
<dbReference type="InterPro" id="IPR018490">
    <property type="entry name" value="cNMP-bd_dom_sf"/>
</dbReference>
<reference evidence="2" key="2">
    <citation type="submission" date="2025-08" db="UniProtKB">
        <authorList>
            <consortium name="Ensembl"/>
        </authorList>
    </citation>
    <scope>IDENTIFICATION</scope>
    <source>
        <strain evidence="2">Glennie</strain>
    </source>
</reference>
<dbReference type="Proteomes" id="UP000002279">
    <property type="component" value="Chromosome 4"/>
</dbReference>
<dbReference type="Pfam" id="PF00027">
    <property type="entry name" value="cNMP_binding"/>
    <property type="match status" value="1"/>
</dbReference>
<dbReference type="GeneTree" id="ENSGT00390000001688"/>
<dbReference type="PROSITE" id="PS50042">
    <property type="entry name" value="CNMP_BINDING_3"/>
    <property type="match status" value="1"/>
</dbReference>
<protein>
    <submittedName>
        <fullName evidence="2">Cyclic nucleotide binding domain containing 1</fullName>
    </submittedName>
</protein>
<reference evidence="2" key="3">
    <citation type="submission" date="2025-09" db="UniProtKB">
        <authorList>
            <consortium name="Ensembl"/>
        </authorList>
    </citation>
    <scope>IDENTIFICATION</scope>
    <source>
        <strain evidence="2">Glennie</strain>
    </source>
</reference>
<dbReference type="AlphaFoldDB" id="A0A6I8NQT8"/>
<dbReference type="FunCoup" id="A0A6I8NQT8">
    <property type="interactions" value="36"/>
</dbReference>